<dbReference type="Gene3D" id="3.40.50.2000">
    <property type="entry name" value="Glycogen Phosphorylase B"/>
    <property type="match status" value="2"/>
</dbReference>
<accession>A0ABU4HXT7</accession>
<name>A0ABU4HXT7_9ACTN</name>
<keyword evidence="1" id="KW-0328">Glycosyltransferase</keyword>
<evidence type="ECO:0000259" key="3">
    <source>
        <dbReference type="Pfam" id="PF00534"/>
    </source>
</evidence>
<gene>
    <name evidence="5" type="ORF">R7226_21155</name>
</gene>
<dbReference type="PANTHER" id="PTHR12526:SF595">
    <property type="entry name" value="BLL5217 PROTEIN"/>
    <property type="match status" value="1"/>
</dbReference>
<dbReference type="CDD" id="cd03802">
    <property type="entry name" value="GT4_AviGT4-like"/>
    <property type="match status" value="1"/>
</dbReference>
<keyword evidence="2" id="KW-0808">Transferase</keyword>
<dbReference type="SUPFAM" id="SSF53756">
    <property type="entry name" value="UDP-Glycosyltransferase/glycogen phosphorylase"/>
    <property type="match status" value="1"/>
</dbReference>
<feature type="domain" description="Glycosyl transferase family 1" evidence="3">
    <location>
        <begin position="170"/>
        <end position="308"/>
    </location>
</feature>
<organism evidence="5 6">
    <name type="scientific">Conexibacter stalactiti</name>
    <dbReference type="NCBI Taxonomy" id="1940611"/>
    <lineage>
        <taxon>Bacteria</taxon>
        <taxon>Bacillati</taxon>
        <taxon>Actinomycetota</taxon>
        <taxon>Thermoleophilia</taxon>
        <taxon>Solirubrobacterales</taxon>
        <taxon>Conexibacteraceae</taxon>
        <taxon>Conexibacter</taxon>
    </lineage>
</organism>
<dbReference type="Pfam" id="PF13439">
    <property type="entry name" value="Glyco_transf_4"/>
    <property type="match status" value="1"/>
</dbReference>
<dbReference type="PANTHER" id="PTHR12526">
    <property type="entry name" value="GLYCOSYLTRANSFERASE"/>
    <property type="match status" value="1"/>
</dbReference>
<dbReference type="InterPro" id="IPR001296">
    <property type="entry name" value="Glyco_trans_1"/>
</dbReference>
<dbReference type="EMBL" id="JAWSTH010000067">
    <property type="protein sequence ID" value="MDW5596869.1"/>
    <property type="molecule type" value="Genomic_DNA"/>
</dbReference>
<comment type="caution">
    <text evidence="5">The sequence shown here is derived from an EMBL/GenBank/DDBJ whole genome shotgun (WGS) entry which is preliminary data.</text>
</comment>
<proteinExistence type="predicted"/>
<keyword evidence="6" id="KW-1185">Reference proteome</keyword>
<evidence type="ECO:0000259" key="4">
    <source>
        <dbReference type="Pfam" id="PF13439"/>
    </source>
</evidence>
<dbReference type="RefSeq" id="WP_318599305.1">
    <property type="nucleotide sequence ID" value="NZ_JAWSTH010000067.1"/>
</dbReference>
<evidence type="ECO:0000313" key="6">
    <source>
        <dbReference type="Proteomes" id="UP001284601"/>
    </source>
</evidence>
<dbReference type="InterPro" id="IPR028098">
    <property type="entry name" value="Glyco_trans_4-like_N"/>
</dbReference>
<dbReference type="Proteomes" id="UP001284601">
    <property type="component" value="Unassembled WGS sequence"/>
</dbReference>
<reference evidence="5 6" key="2">
    <citation type="submission" date="2023-10" db="EMBL/GenBank/DDBJ databases">
        <authorList>
            <person name="Han X.F."/>
        </authorList>
    </citation>
    <scope>NUCLEOTIDE SEQUENCE [LARGE SCALE GENOMIC DNA]</scope>
    <source>
        <strain evidence="5 6">KCTC 39840</strain>
    </source>
</reference>
<evidence type="ECO:0000313" key="5">
    <source>
        <dbReference type="EMBL" id="MDW5596869.1"/>
    </source>
</evidence>
<protein>
    <submittedName>
        <fullName evidence="5">Glycosyltransferase family 4 protein</fullName>
    </submittedName>
</protein>
<dbReference type="Pfam" id="PF00534">
    <property type="entry name" value="Glycos_transf_1"/>
    <property type="match status" value="1"/>
</dbReference>
<evidence type="ECO:0000256" key="1">
    <source>
        <dbReference type="ARBA" id="ARBA00022676"/>
    </source>
</evidence>
<feature type="domain" description="Glycosyltransferase subfamily 4-like N-terminal" evidence="4">
    <location>
        <begin position="18"/>
        <end position="123"/>
    </location>
</feature>
<evidence type="ECO:0000256" key="2">
    <source>
        <dbReference type="ARBA" id="ARBA00022679"/>
    </source>
</evidence>
<sequence length="354" mass="37952">MNVAMLAPPWIAVPPKGYGGVESVVSVLTEALVRRGVDVTLFCAPGSTSSATVEPLLAKSHADEIERSLYEADHVARAFELIDAALPSFDVVHDHCGFTALAMADRLQTPLVHTLHGQFTSSTAAFYARHGDKATIVPISRTQLASAPPTLVTAQPIPNPVDVHAWPLREQKDDYLLWVGRVTPEKGPHRAIAAAREAGVRLILAGVIQPGRRAFFEREIAPHLDGTHVSFAGEISGADKRALFAGARGLLMPIRWAEPFGMVMVEALSCGTPVIAFREGAATELIEDGVNGFLVDDEQAMAAAVARLPEISARTCRAWVGSHCDADVVASAYERAYNVAMRVESDRAMVALHA</sequence>
<reference evidence="6" key="1">
    <citation type="submission" date="2023-07" db="EMBL/GenBank/DDBJ databases">
        <title>Conexibacter stalactiti sp. nov., isolated from stalactites in a lava cave and emended description of the genus Conexibacter.</title>
        <authorList>
            <person name="Lee S.D."/>
        </authorList>
    </citation>
    <scope>NUCLEOTIDE SEQUENCE [LARGE SCALE GENOMIC DNA]</scope>
    <source>
        <strain evidence="6">KCTC 39840</strain>
    </source>
</reference>